<sequence>MTDMLPALVTVAAGLVVLVLVVLLALRPVRRLRRASTALRDDTSARMAVLEDLVNARQHRHE</sequence>
<organism evidence="2 3">
    <name type="scientific">Pseudonocardia xinjiangensis</name>
    <dbReference type="NCBI Taxonomy" id="75289"/>
    <lineage>
        <taxon>Bacteria</taxon>
        <taxon>Bacillati</taxon>
        <taxon>Actinomycetota</taxon>
        <taxon>Actinomycetes</taxon>
        <taxon>Pseudonocardiales</taxon>
        <taxon>Pseudonocardiaceae</taxon>
        <taxon>Pseudonocardia</taxon>
    </lineage>
</organism>
<keyword evidence="1" id="KW-1133">Transmembrane helix</keyword>
<gene>
    <name evidence="2" type="ORF">HF577_24705</name>
</gene>
<dbReference type="EMBL" id="JAAXKY010000095">
    <property type="protein sequence ID" value="NMH80275.1"/>
    <property type="molecule type" value="Genomic_DNA"/>
</dbReference>
<evidence type="ECO:0000313" key="2">
    <source>
        <dbReference type="EMBL" id="NMH80275.1"/>
    </source>
</evidence>
<dbReference type="Proteomes" id="UP001296706">
    <property type="component" value="Unassembled WGS sequence"/>
</dbReference>
<feature type="transmembrane region" description="Helical" evidence="1">
    <location>
        <begin position="6"/>
        <end position="26"/>
    </location>
</feature>
<keyword evidence="3" id="KW-1185">Reference proteome</keyword>
<keyword evidence="1" id="KW-0812">Transmembrane</keyword>
<evidence type="ECO:0000256" key="1">
    <source>
        <dbReference type="SAM" id="Phobius"/>
    </source>
</evidence>
<reference evidence="2 3" key="1">
    <citation type="submission" date="2020-04" db="EMBL/GenBank/DDBJ databases">
        <authorList>
            <person name="Klaysubun C."/>
            <person name="Duangmal K."/>
            <person name="Lipun K."/>
        </authorList>
    </citation>
    <scope>NUCLEOTIDE SEQUENCE [LARGE SCALE GENOMIC DNA]</scope>
    <source>
        <strain evidence="2 3">JCM 11839</strain>
    </source>
</reference>
<evidence type="ECO:0000313" key="3">
    <source>
        <dbReference type="Proteomes" id="UP001296706"/>
    </source>
</evidence>
<dbReference type="RefSeq" id="WP_169398330.1">
    <property type="nucleotide sequence ID" value="NZ_BAAAJH010000034.1"/>
</dbReference>
<proteinExistence type="predicted"/>
<keyword evidence="1" id="KW-0472">Membrane</keyword>
<protein>
    <submittedName>
        <fullName evidence="2">Uncharacterized protein</fullName>
    </submittedName>
</protein>
<accession>A0ABX1RLL7</accession>
<name>A0ABX1RLL7_9PSEU</name>
<comment type="caution">
    <text evidence="2">The sequence shown here is derived from an EMBL/GenBank/DDBJ whole genome shotgun (WGS) entry which is preliminary data.</text>
</comment>